<reference evidence="3" key="1">
    <citation type="journal article" date="2019" name="Int. J. Syst. Evol. Microbiol.">
        <title>The Global Catalogue of Microorganisms (GCM) 10K type strain sequencing project: providing services to taxonomists for standard genome sequencing and annotation.</title>
        <authorList>
            <consortium name="The Broad Institute Genomics Platform"/>
            <consortium name="The Broad Institute Genome Sequencing Center for Infectious Disease"/>
            <person name="Wu L."/>
            <person name="Ma J."/>
        </authorList>
    </citation>
    <scope>NUCLEOTIDE SEQUENCE [LARGE SCALE GENOMIC DNA]</scope>
    <source>
        <strain evidence="3">JCM 31696</strain>
    </source>
</reference>
<evidence type="ECO:0000259" key="1">
    <source>
        <dbReference type="Pfam" id="PF20254"/>
    </source>
</evidence>
<dbReference type="InterPro" id="IPR046540">
    <property type="entry name" value="DMFA2_C"/>
</dbReference>
<dbReference type="SUPFAM" id="SSF52317">
    <property type="entry name" value="Class I glutamine amidotransferase-like"/>
    <property type="match status" value="1"/>
</dbReference>
<comment type="caution">
    <text evidence="2">The sequence shown here is derived from an EMBL/GenBank/DDBJ whole genome shotgun (WGS) entry which is preliminary data.</text>
</comment>
<protein>
    <submittedName>
        <fullName evidence="2">N,N-dimethylformamidase beta subunit family domain-containing protein</fullName>
    </submittedName>
</protein>
<sequence>MYIARPRRTDTSGASHIPFIVRDPDRKAPVLIVTSDSTWQAYNHAGENPAAPLTGRSLYGNGTTSAFTFNLATRARAVSYNRPFVTRKHIPQTWLFNAEYPLMRWLERNGYDVDYASCADIDATPELLTGRDVVIVHGHSEYWSAAMRDALEDARDASVHILALSGNSVFWRITYAADRRSFSCWKDTHDGALGPTGVYGGTWRDTRAFNPDRRPENELFGQFFRVNGIREDDLVVPDTYAAHPIWRDTTVATLTSGQTRTYENVLGFEWDEDRVQERPASWIQMSSTTVPVTGMLADEDGGTYTGSGTVTHHLGAYRAASGAVVFGAGMNQLAWAL</sequence>
<organism evidence="2 3">
    <name type="scientific">Actinomadura adrarensis</name>
    <dbReference type="NCBI Taxonomy" id="1819600"/>
    <lineage>
        <taxon>Bacteria</taxon>
        <taxon>Bacillati</taxon>
        <taxon>Actinomycetota</taxon>
        <taxon>Actinomycetes</taxon>
        <taxon>Streptosporangiales</taxon>
        <taxon>Thermomonosporaceae</taxon>
        <taxon>Actinomadura</taxon>
    </lineage>
</organism>
<keyword evidence="3" id="KW-1185">Reference proteome</keyword>
<gene>
    <name evidence="2" type="ORF">ACFQ07_22660</name>
</gene>
<feature type="domain" description="N,N-dimethylformamidase beta subunit-like C-terminal" evidence="1">
    <location>
        <begin position="2"/>
        <end position="337"/>
    </location>
</feature>
<name>A0ABW3CNB6_9ACTN</name>
<dbReference type="InterPro" id="IPR029062">
    <property type="entry name" value="Class_I_gatase-like"/>
</dbReference>
<dbReference type="Proteomes" id="UP001597083">
    <property type="component" value="Unassembled WGS sequence"/>
</dbReference>
<accession>A0ABW3CNB6</accession>
<dbReference type="Pfam" id="PF20254">
    <property type="entry name" value="DMFA2_C"/>
    <property type="match status" value="1"/>
</dbReference>
<dbReference type="EMBL" id="JBHTIR010003346">
    <property type="protein sequence ID" value="MFD0855061.1"/>
    <property type="molecule type" value="Genomic_DNA"/>
</dbReference>
<evidence type="ECO:0000313" key="3">
    <source>
        <dbReference type="Proteomes" id="UP001597083"/>
    </source>
</evidence>
<proteinExistence type="predicted"/>
<feature type="non-terminal residue" evidence="2">
    <location>
        <position position="337"/>
    </location>
</feature>
<evidence type="ECO:0000313" key="2">
    <source>
        <dbReference type="EMBL" id="MFD0855061.1"/>
    </source>
</evidence>